<feature type="region of interest" description="Disordered" evidence="1">
    <location>
        <begin position="1"/>
        <end position="38"/>
    </location>
</feature>
<sequence>MYLRHTRSARQSKSKPLKPKTKRQKRKKKEKRKTKRKKKAITVPCLLYWTYLRSTGSKTRSLMLPVFFGIFWVSPPLLDLFFVACLSSSIFPPSRHLHRKKPICVSGPIGPGTLEPQPVRLFSALPVPVPGPLSLPYYFSEHYPVVSREFLGSQGATGNGKCQMTAMWQCMYLKDRVGPLGPHWQWVKPNRATDNRGRFSAQLTVGPMEAQVGCERLNVPVEAGLLVSTRYPTPEGRV</sequence>
<accession>A0A319DCM7</accession>
<evidence type="ECO:0000256" key="1">
    <source>
        <dbReference type="SAM" id="MobiDB-lite"/>
    </source>
</evidence>
<reference evidence="3 4" key="1">
    <citation type="submission" date="2018-02" db="EMBL/GenBank/DDBJ databases">
        <title>The genomes of Aspergillus section Nigri reveals drivers in fungal speciation.</title>
        <authorList>
            <consortium name="DOE Joint Genome Institute"/>
            <person name="Vesth T.C."/>
            <person name="Nybo J."/>
            <person name="Theobald S."/>
            <person name="Brandl J."/>
            <person name="Frisvad J.C."/>
            <person name="Nielsen K.F."/>
            <person name="Lyhne E.K."/>
            <person name="Kogle M.E."/>
            <person name="Kuo A."/>
            <person name="Riley R."/>
            <person name="Clum A."/>
            <person name="Nolan M."/>
            <person name="Lipzen A."/>
            <person name="Salamov A."/>
            <person name="Henrissat B."/>
            <person name="Wiebenga A."/>
            <person name="De vries R.P."/>
            <person name="Grigoriev I.V."/>
            <person name="Mortensen U.H."/>
            <person name="Andersen M.R."/>
            <person name="Baker S.E."/>
        </authorList>
    </citation>
    <scope>NUCLEOTIDE SEQUENCE [LARGE SCALE GENOMIC DNA]</scope>
    <source>
        <strain evidence="3 4">CBS 707.79</strain>
    </source>
</reference>
<organism evidence="3 4">
    <name type="scientific">Aspergillus ellipticus CBS 707.79</name>
    <dbReference type="NCBI Taxonomy" id="1448320"/>
    <lineage>
        <taxon>Eukaryota</taxon>
        <taxon>Fungi</taxon>
        <taxon>Dikarya</taxon>
        <taxon>Ascomycota</taxon>
        <taxon>Pezizomycotina</taxon>
        <taxon>Eurotiomycetes</taxon>
        <taxon>Eurotiomycetidae</taxon>
        <taxon>Eurotiales</taxon>
        <taxon>Aspergillaceae</taxon>
        <taxon>Aspergillus</taxon>
        <taxon>Aspergillus subgen. Circumdati</taxon>
    </lineage>
</organism>
<dbReference type="Proteomes" id="UP000247810">
    <property type="component" value="Unassembled WGS sequence"/>
</dbReference>
<dbReference type="AlphaFoldDB" id="A0A319DCM7"/>
<proteinExistence type="predicted"/>
<keyword evidence="2" id="KW-0812">Transmembrane</keyword>
<keyword evidence="2" id="KW-0472">Membrane</keyword>
<name>A0A319DCM7_9EURO</name>
<evidence type="ECO:0000313" key="3">
    <source>
        <dbReference type="EMBL" id="PYH95170.1"/>
    </source>
</evidence>
<keyword evidence="4" id="KW-1185">Reference proteome</keyword>
<evidence type="ECO:0000256" key="2">
    <source>
        <dbReference type="SAM" id="Phobius"/>
    </source>
</evidence>
<evidence type="ECO:0000313" key="4">
    <source>
        <dbReference type="Proteomes" id="UP000247810"/>
    </source>
</evidence>
<keyword evidence="2" id="KW-1133">Transmembrane helix</keyword>
<protein>
    <submittedName>
        <fullName evidence="3">Uncharacterized protein</fullName>
    </submittedName>
</protein>
<feature type="transmembrane region" description="Helical" evidence="2">
    <location>
        <begin position="66"/>
        <end position="91"/>
    </location>
</feature>
<gene>
    <name evidence="3" type="ORF">BO71DRAFT_212200</name>
</gene>
<dbReference type="EMBL" id="KZ825858">
    <property type="protein sequence ID" value="PYH95170.1"/>
    <property type="molecule type" value="Genomic_DNA"/>
</dbReference>
<dbReference type="VEuPathDB" id="FungiDB:BO71DRAFT_212200"/>